<organism evidence="1 2">
    <name type="scientific">Nocardia otitidiscaviarum</name>
    <dbReference type="NCBI Taxonomy" id="1823"/>
    <lineage>
        <taxon>Bacteria</taxon>
        <taxon>Bacillati</taxon>
        <taxon>Actinomycetota</taxon>
        <taxon>Actinomycetes</taxon>
        <taxon>Mycobacteriales</taxon>
        <taxon>Nocardiaceae</taxon>
        <taxon>Nocardia</taxon>
    </lineage>
</organism>
<reference evidence="1 2" key="1">
    <citation type="submission" date="2019-07" db="EMBL/GenBank/DDBJ databases">
        <title>Complete Genome Sequence and Methylome Analysis of Nocardia otitidis-caviarum NEB252.</title>
        <authorList>
            <person name="Fomenkov A."/>
            <person name="Anton B.P."/>
            <person name="Vincze T."/>
            <person name="Roberts R.J."/>
        </authorList>
    </citation>
    <scope>NUCLEOTIDE SEQUENCE [LARGE SCALE GENOMIC DNA]</scope>
    <source>
        <strain evidence="1 2">NEB252</strain>
    </source>
</reference>
<accession>A0A516NH45</accession>
<dbReference type="AlphaFoldDB" id="A0A516NH45"/>
<dbReference type="GeneID" id="80331800"/>
<protein>
    <submittedName>
        <fullName evidence="1">Uncharacterized protein</fullName>
    </submittedName>
</protein>
<proteinExistence type="predicted"/>
<name>A0A516NH45_9NOCA</name>
<dbReference type="Proteomes" id="UP000317039">
    <property type="component" value="Chromosome"/>
</dbReference>
<dbReference type="KEGG" id="nod:FOH10_05260"/>
<gene>
    <name evidence="1" type="ORF">FOH10_05260</name>
</gene>
<dbReference type="EMBL" id="CP041695">
    <property type="protein sequence ID" value="QDP78234.1"/>
    <property type="molecule type" value="Genomic_DNA"/>
</dbReference>
<evidence type="ECO:0000313" key="2">
    <source>
        <dbReference type="Proteomes" id="UP000317039"/>
    </source>
</evidence>
<dbReference type="RefSeq" id="WP_143979848.1">
    <property type="nucleotide sequence ID" value="NZ_CP041695.1"/>
</dbReference>
<evidence type="ECO:0000313" key="1">
    <source>
        <dbReference type="EMBL" id="QDP78234.1"/>
    </source>
</evidence>
<sequence>MPTTKLKECPQELWLGEYGYSSSGICYYMSEYVRESIWNGVKKFSEAVDAAKEAVPATIVKAGKAKNLRDKGGEAHGKAQQAYNQIPADLATNKVYRVGLWFGETGKNPANGQHQNHEAVVLTSGDTEVVFFEPNFGFYHADEGTTRKAAFEGAVRNLYTGNGEHAENFHYEVDRSVK</sequence>